<evidence type="ECO:0000313" key="2">
    <source>
        <dbReference type="Proteomes" id="UP000659124"/>
    </source>
</evidence>
<gene>
    <name evidence="1" type="ORF">ICL07_06575</name>
</gene>
<organism evidence="1 2">
    <name type="scientific">Chitinophaga qingshengii</name>
    <dbReference type="NCBI Taxonomy" id="1569794"/>
    <lineage>
        <taxon>Bacteria</taxon>
        <taxon>Pseudomonadati</taxon>
        <taxon>Bacteroidota</taxon>
        <taxon>Chitinophagia</taxon>
        <taxon>Chitinophagales</taxon>
        <taxon>Chitinophagaceae</taxon>
        <taxon>Chitinophaga</taxon>
    </lineage>
</organism>
<sequence length="213" mass="25352">MSYREYQNLVQSDYQHILAENVLFWNLWNTAYPFEILGRYSDEYREEYDLLKDMWNCCWEIVESNKMQMETFKSVFEKTFPFEMDEDSGEIMNPKSILERRYEEYNDDILPELCINQLIYRFDSIYKGITANEKKYGEHAHNSPIETIALIVASNDRGFVFDNMDLPIVGNEVEAQVKLIAALKEQQSFGFKDRNIFRSPEAMHSLSYIDYID</sequence>
<keyword evidence="2" id="KW-1185">Reference proteome</keyword>
<reference evidence="1 2" key="1">
    <citation type="submission" date="2020-09" db="EMBL/GenBank/DDBJ databases">
        <title>Genome sequences of type strains of Chitinophaga qingshengii and Chitinophaga varians.</title>
        <authorList>
            <person name="Kittiwongwattana C."/>
        </authorList>
    </citation>
    <scope>NUCLEOTIDE SEQUENCE [LARGE SCALE GENOMIC DNA]</scope>
    <source>
        <strain evidence="1 2">JCM 30026</strain>
    </source>
</reference>
<comment type="caution">
    <text evidence="1">The sequence shown here is derived from an EMBL/GenBank/DDBJ whole genome shotgun (WGS) entry which is preliminary data.</text>
</comment>
<name>A0ABR7THW2_9BACT</name>
<dbReference type="EMBL" id="JACVFC010000001">
    <property type="protein sequence ID" value="MBC9930034.1"/>
    <property type="molecule type" value="Genomic_DNA"/>
</dbReference>
<proteinExistence type="predicted"/>
<evidence type="ECO:0000313" key="1">
    <source>
        <dbReference type="EMBL" id="MBC9930034.1"/>
    </source>
</evidence>
<accession>A0ABR7THW2</accession>
<dbReference type="RefSeq" id="WP_188087121.1">
    <property type="nucleotide sequence ID" value="NZ_JACVFC010000001.1"/>
</dbReference>
<dbReference type="Proteomes" id="UP000659124">
    <property type="component" value="Unassembled WGS sequence"/>
</dbReference>
<protein>
    <submittedName>
        <fullName evidence="1">Uncharacterized protein</fullName>
    </submittedName>
</protein>